<reference evidence="8" key="1">
    <citation type="submission" date="2006-10" db="EMBL/GenBank/DDBJ databases">
        <title>Complete sequence of Solibacter usitatus Ellin6076.</title>
        <authorList>
            <consortium name="US DOE Joint Genome Institute"/>
            <person name="Copeland A."/>
            <person name="Lucas S."/>
            <person name="Lapidus A."/>
            <person name="Barry K."/>
            <person name="Detter J.C."/>
            <person name="Glavina del Rio T."/>
            <person name="Hammon N."/>
            <person name="Israni S."/>
            <person name="Dalin E."/>
            <person name="Tice H."/>
            <person name="Pitluck S."/>
            <person name="Thompson L.S."/>
            <person name="Brettin T."/>
            <person name="Bruce D."/>
            <person name="Han C."/>
            <person name="Tapia R."/>
            <person name="Gilna P."/>
            <person name="Schmutz J."/>
            <person name="Larimer F."/>
            <person name="Land M."/>
            <person name="Hauser L."/>
            <person name="Kyrpides N."/>
            <person name="Mikhailova N."/>
            <person name="Janssen P.H."/>
            <person name="Kuske C.R."/>
            <person name="Richardson P."/>
        </authorList>
    </citation>
    <scope>NUCLEOTIDE SEQUENCE</scope>
    <source>
        <strain evidence="8">Ellin6076</strain>
    </source>
</reference>
<dbReference type="InParanoid" id="Q02CQ9"/>
<dbReference type="InterPro" id="IPR032808">
    <property type="entry name" value="DoxX"/>
</dbReference>
<evidence type="ECO:0000256" key="1">
    <source>
        <dbReference type="ARBA" id="ARBA00004651"/>
    </source>
</evidence>
<proteinExistence type="inferred from homology"/>
<dbReference type="STRING" id="234267.Acid_0142"/>
<dbReference type="FunCoup" id="Q02CQ9">
    <property type="interactions" value="216"/>
</dbReference>
<evidence type="ECO:0000313" key="8">
    <source>
        <dbReference type="EMBL" id="ABJ81157.1"/>
    </source>
</evidence>
<name>Q02CQ9_SOLUE</name>
<dbReference type="HOGENOM" id="CLU_058421_3_4_0"/>
<dbReference type="Pfam" id="PF07681">
    <property type="entry name" value="DoxX"/>
    <property type="match status" value="1"/>
</dbReference>
<keyword evidence="4 7" id="KW-0812">Transmembrane</keyword>
<organism evidence="8">
    <name type="scientific">Solibacter usitatus (strain Ellin6076)</name>
    <dbReference type="NCBI Taxonomy" id="234267"/>
    <lineage>
        <taxon>Bacteria</taxon>
        <taxon>Pseudomonadati</taxon>
        <taxon>Acidobacteriota</taxon>
        <taxon>Terriglobia</taxon>
        <taxon>Bryobacterales</taxon>
        <taxon>Solibacteraceae</taxon>
        <taxon>Candidatus Solibacter</taxon>
    </lineage>
</organism>
<comment type="similarity">
    <text evidence="2">Belongs to the DoxX family.</text>
</comment>
<keyword evidence="6 7" id="KW-0472">Membrane</keyword>
<dbReference type="PANTHER" id="PTHR33452:SF1">
    <property type="entry name" value="INNER MEMBRANE PROTEIN YPHA-RELATED"/>
    <property type="match status" value="1"/>
</dbReference>
<evidence type="ECO:0000256" key="5">
    <source>
        <dbReference type="ARBA" id="ARBA00022989"/>
    </source>
</evidence>
<dbReference type="eggNOG" id="COG2259">
    <property type="taxonomic scope" value="Bacteria"/>
</dbReference>
<keyword evidence="3" id="KW-1003">Cell membrane</keyword>
<feature type="transmembrane region" description="Helical" evidence="7">
    <location>
        <begin position="83"/>
        <end position="101"/>
    </location>
</feature>
<comment type="subcellular location">
    <subcellularLocation>
        <location evidence="1">Cell membrane</location>
        <topology evidence="1">Multi-pass membrane protein</topology>
    </subcellularLocation>
</comment>
<accession>Q02CQ9</accession>
<dbReference type="GO" id="GO:0005886">
    <property type="term" value="C:plasma membrane"/>
    <property type="evidence" value="ECO:0007669"/>
    <property type="project" value="UniProtKB-SubCell"/>
</dbReference>
<evidence type="ECO:0000256" key="7">
    <source>
        <dbReference type="SAM" id="Phobius"/>
    </source>
</evidence>
<protein>
    <submittedName>
        <fullName evidence="8">DoxX family protein</fullName>
    </submittedName>
</protein>
<dbReference type="InterPro" id="IPR051907">
    <property type="entry name" value="DoxX-like_oxidoreductase"/>
</dbReference>
<keyword evidence="5 7" id="KW-1133">Transmembrane helix</keyword>
<dbReference type="KEGG" id="sus:Acid_0142"/>
<dbReference type="EMBL" id="CP000473">
    <property type="protein sequence ID" value="ABJ81157.1"/>
    <property type="molecule type" value="Genomic_DNA"/>
</dbReference>
<evidence type="ECO:0000256" key="4">
    <source>
        <dbReference type="ARBA" id="ARBA00022692"/>
    </source>
</evidence>
<evidence type="ECO:0000256" key="6">
    <source>
        <dbReference type="ARBA" id="ARBA00023136"/>
    </source>
</evidence>
<evidence type="ECO:0000256" key="2">
    <source>
        <dbReference type="ARBA" id="ARBA00006679"/>
    </source>
</evidence>
<dbReference type="PANTHER" id="PTHR33452">
    <property type="entry name" value="OXIDOREDUCTASE CATD-RELATED"/>
    <property type="match status" value="1"/>
</dbReference>
<gene>
    <name evidence="8" type="ordered locus">Acid_0142</name>
</gene>
<evidence type="ECO:0000256" key="3">
    <source>
        <dbReference type="ARBA" id="ARBA00022475"/>
    </source>
</evidence>
<dbReference type="OrthoDB" id="346004at2"/>
<feature type="transmembrane region" description="Helical" evidence="7">
    <location>
        <begin position="121"/>
        <end position="141"/>
    </location>
</feature>
<feature type="transmembrane region" description="Helical" evidence="7">
    <location>
        <begin position="54"/>
        <end position="76"/>
    </location>
</feature>
<sequence length="165" mass="17909" precursor="true">MWFMKIIRTTDDHLITVLRVALGFVFFAHGAQKALGWFGGSGFDHTMKNFTNGLGIPALFALLAIAAEFLGGLGLIVGLLSRVAAFGIAVNMIVAVLLVHARNGLFMNWTGNKPGEGFEYHILALSLALFVVIRGAGAWSLDRLIEARMLGGRTLHIHMEPEPSH</sequence>
<dbReference type="AlphaFoldDB" id="Q02CQ9"/>